<evidence type="ECO:0000259" key="13">
    <source>
        <dbReference type="Pfam" id="PF05698"/>
    </source>
</evidence>
<dbReference type="EC" id="5.2.1.8" evidence="4"/>
<dbReference type="Pfam" id="PF05698">
    <property type="entry name" value="Trigger_C"/>
    <property type="match status" value="1"/>
</dbReference>
<comment type="subcellular location">
    <subcellularLocation>
        <location evidence="2">Cytoplasm</location>
    </subcellularLocation>
</comment>
<dbReference type="GO" id="GO:0015031">
    <property type="term" value="P:protein transport"/>
    <property type="evidence" value="ECO:0007669"/>
    <property type="project" value="InterPro"/>
</dbReference>
<organism evidence="14 15">
    <name type="scientific">Candidatus Phytoplasma australasiaticum subsp. australasiaticum</name>
    <dbReference type="NCBI Taxonomy" id="2832407"/>
    <lineage>
        <taxon>Bacteria</taxon>
        <taxon>Bacillati</taxon>
        <taxon>Mycoplasmatota</taxon>
        <taxon>Mollicutes</taxon>
        <taxon>Acholeplasmatales</taxon>
        <taxon>Acholeplasmataceae</taxon>
        <taxon>Candidatus Phytoplasma</taxon>
        <taxon>16SrII (Peanut WB group)</taxon>
        <taxon>Candidatus Phytoplasma australasiaticum</taxon>
    </lineage>
</organism>
<dbReference type="Gene3D" id="3.10.50.40">
    <property type="match status" value="1"/>
</dbReference>
<evidence type="ECO:0000256" key="3">
    <source>
        <dbReference type="ARBA" id="ARBA00005464"/>
    </source>
</evidence>
<dbReference type="InterPro" id="IPR005215">
    <property type="entry name" value="Trig_fac"/>
</dbReference>
<feature type="domain" description="Trigger factor C-terminal" evidence="13">
    <location>
        <begin position="268"/>
        <end position="423"/>
    </location>
</feature>
<dbReference type="InterPro" id="IPR008881">
    <property type="entry name" value="Trigger_fac_ribosome-bd_bac"/>
</dbReference>
<dbReference type="InterPro" id="IPR008880">
    <property type="entry name" value="Trigger_fac_C"/>
</dbReference>
<evidence type="ECO:0000256" key="1">
    <source>
        <dbReference type="ARBA" id="ARBA00000971"/>
    </source>
</evidence>
<name>A0A9K3WRK7_9MOLU</name>
<reference evidence="14 15" key="1">
    <citation type="journal article" date="2023" name="Int. J. Syst. Evol. Microbiol.">
        <title>The observation of taxonomic boundaries for the 16SrII and 16SrXXV phytoplasmas using genome-based delimitation.</title>
        <authorList>
            <person name="Rodrigues Jardim B."/>
            <person name="Tran-Nguyen L.T.T."/>
            <person name="Gambley C."/>
            <person name="Al-Sadi A.M."/>
            <person name="Al-Subhi A.M."/>
            <person name="Foissac X."/>
            <person name="Salar P."/>
            <person name="Cai H."/>
            <person name="Yang J.Y."/>
            <person name="Davis R."/>
            <person name="Jones L."/>
            <person name="Rodoni B."/>
            <person name="Constable F.E."/>
        </authorList>
    </citation>
    <scope>NUCLEOTIDE SEQUENCE [LARGE SCALE GENOMIC DNA]</scope>
    <source>
        <strain evidence="14">BAWM-OMN-P26</strain>
    </source>
</reference>
<dbReference type="GO" id="GO:0006457">
    <property type="term" value="P:protein folding"/>
    <property type="evidence" value="ECO:0007669"/>
    <property type="project" value="InterPro"/>
</dbReference>
<keyword evidence="7" id="KW-0697">Rotamase</keyword>
<evidence type="ECO:0000313" key="14">
    <source>
        <dbReference type="EMBL" id="MDO8054701.1"/>
    </source>
</evidence>
<comment type="similarity">
    <text evidence="3">Belongs to the FKBP-type PPIase family. Tig subfamily.</text>
</comment>
<sequence>MKSEYINNDFVKYHFEINPQEFEFFLQKSFDSVKNDIKIKGFRKGFVTRLLCEKHFGERFLYQKAITFLIDNKINEILAKDEKKIMGQPELVDFDLNKIERDHNFNLIIKFALKPKIELCDYKSINVNKDQGVIVTEEEIDKSIRNWLNMAFKEQGFKIDNKYCQYFFDLEIRNKNIILFNENDICLYGSDQQFDNIINYLSSHIIGMKEKETRNLKIKFPDTFANLKLSGHNLKIKVFLNRINVISDIDLNNDLINQLNLSENFPDIKNLRDYFRTQLQFNKKEVLKKKEIQNILEYLLKNSIINIPQYLLQNHISTTEKKICEQLKNKDPHLKEYLQQNNLSETDFKKQMSEETIKKLKIEFLLEEIAIKENIRILDNEIQDFYQKLFRSSNMQNLEDFQKKYNIDYIKTTLLQNKVIDFLWNNCSVNKNS</sequence>
<dbReference type="SUPFAM" id="SSF109998">
    <property type="entry name" value="Triger factor/SurA peptide-binding domain-like"/>
    <property type="match status" value="1"/>
</dbReference>
<dbReference type="RefSeq" id="WP_213680472.1">
    <property type="nucleotide sequence ID" value="NZ_JALQCT010000018.1"/>
</dbReference>
<protein>
    <recommendedName>
        <fullName evidence="5">Trigger factor</fullName>
        <ecNumber evidence="4">5.2.1.8</ecNumber>
    </recommendedName>
    <alternativeName>
        <fullName evidence="11">PPIase</fullName>
    </alternativeName>
</protein>
<dbReference type="InterPro" id="IPR027304">
    <property type="entry name" value="Trigger_fact/SurA_dom_sf"/>
</dbReference>
<evidence type="ECO:0000256" key="11">
    <source>
        <dbReference type="ARBA" id="ARBA00029986"/>
    </source>
</evidence>
<dbReference type="PIRSF" id="PIRSF003095">
    <property type="entry name" value="Trigger_factor"/>
    <property type="match status" value="1"/>
</dbReference>
<dbReference type="SUPFAM" id="SSF102735">
    <property type="entry name" value="Trigger factor ribosome-binding domain"/>
    <property type="match status" value="1"/>
</dbReference>
<keyword evidence="9" id="KW-0413">Isomerase</keyword>
<dbReference type="InterPro" id="IPR036611">
    <property type="entry name" value="Trigger_fac_ribosome-bd_sf"/>
</dbReference>
<keyword evidence="6" id="KW-0132">Cell division</keyword>
<dbReference type="GO" id="GO:0051301">
    <property type="term" value="P:cell division"/>
    <property type="evidence" value="ECO:0007669"/>
    <property type="project" value="UniProtKB-KW"/>
</dbReference>
<comment type="caution">
    <text evidence="14">The sequence shown here is derived from an EMBL/GenBank/DDBJ whole genome shotgun (WGS) entry which is preliminary data.</text>
</comment>
<evidence type="ECO:0000256" key="7">
    <source>
        <dbReference type="ARBA" id="ARBA00023110"/>
    </source>
</evidence>
<evidence type="ECO:0000256" key="2">
    <source>
        <dbReference type="ARBA" id="ARBA00004496"/>
    </source>
</evidence>
<dbReference type="Proteomes" id="UP001170651">
    <property type="component" value="Unassembled WGS sequence"/>
</dbReference>
<gene>
    <name evidence="14" type="ORF">OC696_02370</name>
</gene>
<dbReference type="GO" id="GO:0005737">
    <property type="term" value="C:cytoplasm"/>
    <property type="evidence" value="ECO:0007669"/>
    <property type="project" value="UniProtKB-SubCell"/>
</dbReference>
<keyword evidence="15" id="KW-1185">Reference proteome</keyword>
<feature type="domain" description="Trigger factor ribosome-binding bacterial" evidence="12">
    <location>
        <begin position="5"/>
        <end position="146"/>
    </location>
</feature>
<accession>A0A9K3WRK7</accession>
<dbReference type="InterPro" id="IPR046357">
    <property type="entry name" value="PPIase_dom_sf"/>
</dbReference>
<evidence type="ECO:0000313" key="15">
    <source>
        <dbReference type="Proteomes" id="UP001170651"/>
    </source>
</evidence>
<dbReference type="AlphaFoldDB" id="A0A9K3WRK7"/>
<keyword evidence="10" id="KW-0131">Cell cycle</keyword>
<evidence type="ECO:0000256" key="5">
    <source>
        <dbReference type="ARBA" id="ARBA00016902"/>
    </source>
</evidence>
<dbReference type="GO" id="GO:0003755">
    <property type="term" value="F:peptidyl-prolyl cis-trans isomerase activity"/>
    <property type="evidence" value="ECO:0007669"/>
    <property type="project" value="UniProtKB-KW"/>
</dbReference>
<evidence type="ECO:0000259" key="12">
    <source>
        <dbReference type="Pfam" id="PF05697"/>
    </source>
</evidence>
<evidence type="ECO:0000256" key="6">
    <source>
        <dbReference type="ARBA" id="ARBA00022618"/>
    </source>
</evidence>
<keyword evidence="8" id="KW-0143">Chaperone</keyword>
<evidence type="ECO:0000256" key="10">
    <source>
        <dbReference type="ARBA" id="ARBA00023306"/>
    </source>
</evidence>
<evidence type="ECO:0000256" key="9">
    <source>
        <dbReference type="ARBA" id="ARBA00023235"/>
    </source>
</evidence>
<proteinExistence type="inferred from homology"/>
<comment type="catalytic activity">
    <reaction evidence="1">
        <text>[protein]-peptidylproline (omega=180) = [protein]-peptidylproline (omega=0)</text>
        <dbReference type="Rhea" id="RHEA:16237"/>
        <dbReference type="Rhea" id="RHEA-COMP:10747"/>
        <dbReference type="Rhea" id="RHEA-COMP:10748"/>
        <dbReference type="ChEBI" id="CHEBI:83833"/>
        <dbReference type="ChEBI" id="CHEBI:83834"/>
        <dbReference type="EC" id="5.2.1.8"/>
    </reaction>
</comment>
<evidence type="ECO:0000256" key="4">
    <source>
        <dbReference type="ARBA" id="ARBA00013194"/>
    </source>
</evidence>
<dbReference type="EMBL" id="JAOSIW010000023">
    <property type="protein sequence ID" value="MDO8054701.1"/>
    <property type="molecule type" value="Genomic_DNA"/>
</dbReference>
<dbReference type="Gene3D" id="1.10.3120.10">
    <property type="entry name" value="Trigger factor, C-terminal domain"/>
    <property type="match status" value="1"/>
</dbReference>
<evidence type="ECO:0000256" key="8">
    <source>
        <dbReference type="ARBA" id="ARBA00023186"/>
    </source>
</evidence>
<dbReference type="Gene3D" id="3.30.70.1050">
    <property type="entry name" value="Trigger factor ribosome-binding domain"/>
    <property type="match status" value="1"/>
</dbReference>
<dbReference type="InterPro" id="IPR037041">
    <property type="entry name" value="Trigger_fac_C_sf"/>
</dbReference>
<dbReference type="Pfam" id="PF05697">
    <property type="entry name" value="Trigger_N"/>
    <property type="match status" value="1"/>
</dbReference>